<comment type="caution">
    <text evidence="3">The sequence shown here is derived from an EMBL/GenBank/DDBJ whole genome shotgun (WGS) entry which is preliminary data.</text>
</comment>
<feature type="domain" description="Calcineurin-like phosphoesterase" evidence="2">
    <location>
        <begin position="10"/>
        <end position="195"/>
    </location>
</feature>
<keyword evidence="1" id="KW-0547">Nucleotide-binding</keyword>
<comment type="similarity">
    <text evidence="1">Belongs to the 5'-nucleotidase family.</text>
</comment>
<keyword evidence="4" id="KW-1185">Reference proteome</keyword>
<evidence type="ECO:0000259" key="2">
    <source>
        <dbReference type="Pfam" id="PF00149"/>
    </source>
</evidence>
<evidence type="ECO:0000256" key="1">
    <source>
        <dbReference type="RuleBase" id="RU362119"/>
    </source>
</evidence>
<protein>
    <recommendedName>
        <fullName evidence="2">Calcineurin-like phosphoesterase domain-containing protein</fullName>
    </recommendedName>
</protein>
<dbReference type="Pfam" id="PF00149">
    <property type="entry name" value="Metallophos"/>
    <property type="match status" value="1"/>
</dbReference>
<dbReference type="InterPro" id="IPR004843">
    <property type="entry name" value="Calcineurin-like_PHP"/>
</dbReference>
<name>A0ABN2X274_9ACTN</name>
<dbReference type="PANTHER" id="PTHR11575:SF24">
    <property type="entry name" value="5'-NUCLEOTIDASE"/>
    <property type="match status" value="1"/>
</dbReference>
<dbReference type="RefSeq" id="WP_344553598.1">
    <property type="nucleotide sequence ID" value="NZ_BAAANS010000025.1"/>
</dbReference>
<accession>A0ABN2X274</accession>
<dbReference type="Proteomes" id="UP001500897">
    <property type="component" value="Unassembled WGS sequence"/>
</dbReference>
<dbReference type="PANTHER" id="PTHR11575">
    <property type="entry name" value="5'-NUCLEOTIDASE-RELATED"/>
    <property type="match status" value="1"/>
</dbReference>
<dbReference type="InterPro" id="IPR029052">
    <property type="entry name" value="Metallo-depent_PP-like"/>
</dbReference>
<sequence>MTGAVRVLERILATTDVHSHLAHAAGLLSHLGAERDRSLIVDCGDFFEGTGYYRLGRGGVEREVLLALYDVIAPGNHGWSHHFEPGLHELTVCANAVDAVSDRPLFRPLHLAEVGGRRVAVTAVIGPQAFAAVPLAQRAGHRVTDPVRALRELLLAHHHEVDSWVLLSHSGFKQDVQLAAECPFLEVVFAGHCHSDRYGPEAVGGALVVKGPEHGAGYALAEPAAGPGWSARPCRFPTTGRLPADLAEIGREIDTLKDRLADPLGPVAERWRNTVPDRRALLEAVAAELHRDLGGSTLVVLNETALRPAPLGEVLRTEDLMAVEPFGNRLVRTGPPDDLSALLARLTERAGPLVTVPDPPPPGFRHVLTTDYLAETFPAGPAEDSSRPLGQVVRHVLTRTPSVEGAAE</sequence>
<dbReference type="InterPro" id="IPR006179">
    <property type="entry name" value="5_nucleotidase/apyrase"/>
</dbReference>
<gene>
    <name evidence="3" type="ORF">GCM10009759_39170</name>
</gene>
<dbReference type="EMBL" id="BAAANS010000025">
    <property type="protein sequence ID" value="GAA2103598.1"/>
    <property type="molecule type" value="Genomic_DNA"/>
</dbReference>
<dbReference type="Gene3D" id="3.60.21.10">
    <property type="match status" value="1"/>
</dbReference>
<reference evidence="4" key="1">
    <citation type="journal article" date="2019" name="Int. J. Syst. Evol. Microbiol.">
        <title>The Global Catalogue of Microorganisms (GCM) 10K type strain sequencing project: providing services to taxonomists for standard genome sequencing and annotation.</title>
        <authorList>
            <consortium name="The Broad Institute Genomics Platform"/>
            <consortium name="The Broad Institute Genome Sequencing Center for Infectious Disease"/>
            <person name="Wu L."/>
            <person name="Ma J."/>
        </authorList>
    </citation>
    <scope>NUCLEOTIDE SEQUENCE [LARGE SCALE GENOMIC DNA]</scope>
    <source>
        <strain evidence="4">JCM 14559</strain>
    </source>
</reference>
<proteinExistence type="inferred from homology"/>
<organism evidence="3 4">
    <name type="scientific">Kitasatospora saccharophila</name>
    <dbReference type="NCBI Taxonomy" id="407973"/>
    <lineage>
        <taxon>Bacteria</taxon>
        <taxon>Bacillati</taxon>
        <taxon>Actinomycetota</taxon>
        <taxon>Actinomycetes</taxon>
        <taxon>Kitasatosporales</taxon>
        <taxon>Streptomycetaceae</taxon>
        <taxon>Kitasatospora</taxon>
    </lineage>
</organism>
<evidence type="ECO:0000313" key="4">
    <source>
        <dbReference type="Proteomes" id="UP001500897"/>
    </source>
</evidence>
<dbReference type="SUPFAM" id="SSF56300">
    <property type="entry name" value="Metallo-dependent phosphatases"/>
    <property type="match status" value="1"/>
</dbReference>
<keyword evidence="1" id="KW-0378">Hydrolase</keyword>
<evidence type="ECO:0000313" key="3">
    <source>
        <dbReference type="EMBL" id="GAA2103598.1"/>
    </source>
</evidence>
<dbReference type="PRINTS" id="PR01607">
    <property type="entry name" value="APYRASEFAMLY"/>
</dbReference>